<feature type="region of interest" description="Disordered" evidence="1">
    <location>
        <begin position="125"/>
        <end position="147"/>
    </location>
</feature>
<organism evidence="2 3">
    <name type="scientific">Papaver somniferum</name>
    <name type="common">Opium poppy</name>
    <dbReference type="NCBI Taxonomy" id="3469"/>
    <lineage>
        <taxon>Eukaryota</taxon>
        <taxon>Viridiplantae</taxon>
        <taxon>Streptophyta</taxon>
        <taxon>Embryophyta</taxon>
        <taxon>Tracheophyta</taxon>
        <taxon>Spermatophyta</taxon>
        <taxon>Magnoliopsida</taxon>
        <taxon>Ranunculales</taxon>
        <taxon>Papaveraceae</taxon>
        <taxon>Papaveroideae</taxon>
        <taxon>Papaver</taxon>
    </lineage>
</organism>
<feature type="region of interest" description="Disordered" evidence="1">
    <location>
        <begin position="1"/>
        <end position="25"/>
    </location>
</feature>
<evidence type="ECO:0000256" key="1">
    <source>
        <dbReference type="SAM" id="MobiDB-lite"/>
    </source>
</evidence>
<dbReference type="Gramene" id="RZC51943">
    <property type="protein sequence ID" value="RZC51943"/>
    <property type="gene ID" value="C5167_020373"/>
</dbReference>
<reference evidence="2 3" key="1">
    <citation type="journal article" date="2018" name="Science">
        <title>The opium poppy genome and morphinan production.</title>
        <authorList>
            <person name="Guo L."/>
            <person name="Winzer T."/>
            <person name="Yang X."/>
            <person name="Li Y."/>
            <person name="Ning Z."/>
            <person name="He Z."/>
            <person name="Teodor R."/>
            <person name="Lu Y."/>
            <person name="Bowser T.A."/>
            <person name="Graham I.A."/>
            <person name="Ye K."/>
        </authorList>
    </citation>
    <scope>NUCLEOTIDE SEQUENCE [LARGE SCALE GENOMIC DNA]</scope>
    <source>
        <strain evidence="3">cv. HN1</strain>
        <tissue evidence="2">Leaves</tissue>
    </source>
</reference>
<sequence>MDNRDSDQSISENEEDIDANWLTNPTARDNKDWLKMFTFWNEDSKFRQSLGNEVANDSDEEAISDADENNVTMGSSCMSKSVKVQRGSFKSYKRENDRNEASAWSAVNKEAEELIVLHDSTSRSSSRTATLEAKKTAKGNRGKAKPKFSIHSLSHKGESSLPSIVKDENETLRKVCQIQEGLDDLEDIVMEHSMTELVQGIEEESDKQSEVQVLANLSALKHRDAEHSVSELLDGLQAKCESVERTTKLNIRTKSKRHQITTRKRNMYQLGDRILDNEDPSEPVDGDTSSEDEAAKLLMHGQNQMRVATLQSKGQTMSDRFQEALNDTTGDDDGTRFSSFNHTRGYYSRLQQVMQTQKERHAEFLKQLLELTGQGKGIWVKIMSRCLEAKLTVCECSCQEKSENFHCASPNSSINIGSITTIIFNPRMCSDVEIEVGNVICIHPPWNEVQVMGKDKSIILCTYFSLIST</sequence>
<dbReference type="PANTHER" id="PTHR35686:SF1">
    <property type="entry name" value="KINETOCHORE PROTEIN"/>
    <property type="match status" value="1"/>
</dbReference>
<dbReference type="Proteomes" id="UP000316621">
    <property type="component" value="Chromosome 2"/>
</dbReference>
<protein>
    <submittedName>
        <fullName evidence="2">Uncharacterized protein</fullName>
    </submittedName>
</protein>
<keyword evidence="3" id="KW-1185">Reference proteome</keyword>
<dbReference type="OrthoDB" id="1914453at2759"/>
<dbReference type="EMBL" id="CM010716">
    <property type="protein sequence ID" value="RZC51943.1"/>
    <property type="molecule type" value="Genomic_DNA"/>
</dbReference>
<dbReference type="OMA" id="INKNDHW"/>
<accession>A0A4Y7ISU2</accession>
<proteinExistence type="predicted"/>
<dbReference type="PANTHER" id="PTHR35686">
    <property type="entry name" value="KINETOCHORE PROTEIN"/>
    <property type="match status" value="1"/>
</dbReference>
<evidence type="ECO:0000313" key="3">
    <source>
        <dbReference type="Proteomes" id="UP000316621"/>
    </source>
</evidence>
<dbReference type="AlphaFoldDB" id="A0A4Y7ISU2"/>
<gene>
    <name evidence="2" type="ORF">C5167_020373</name>
</gene>
<name>A0A4Y7ISU2_PAPSO</name>
<evidence type="ECO:0000313" key="2">
    <source>
        <dbReference type="EMBL" id="RZC51943.1"/>
    </source>
</evidence>
<feature type="compositionally biased region" description="Basic residues" evidence="1">
    <location>
        <begin position="136"/>
        <end position="147"/>
    </location>
</feature>